<feature type="transmembrane region" description="Helical" evidence="1">
    <location>
        <begin position="6"/>
        <end position="29"/>
    </location>
</feature>
<reference evidence="2" key="1">
    <citation type="submission" date="2018-04" db="EMBL/GenBank/DDBJ databases">
        <title>Evolution of mitochondrial genomes in the ant genus Acropyga (Hymenoptera: Formicidae: Formicinae).</title>
        <authorList>
            <person name="Duan X.-Y."/>
            <person name="Qian Z.-Q."/>
        </authorList>
    </citation>
    <scope>NUCLEOTIDE SEQUENCE</scope>
</reference>
<keyword evidence="1" id="KW-1133">Transmembrane helix</keyword>
<keyword evidence="1" id="KW-0812">Transmembrane</keyword>
<sequence>MPHMSPMAWILIMILSLNIFFSTSMMFYFSSLPNLMKKNNSINNKWMWKWI</sequence>
<protein>
    <submittedName>
        <fullName evidence="2">ATP synthase F0 subunit 8</fullName>
    </submittedName>
</protein>
<proteinExistence type="predicted"/>
<organism evidence="2">
    <name type="scientific">Acropyga smithii</name>
    <dbReference type="NCBI Taxonomy" id="602228"/>
    <lineage>
        <taxon>Eukaryota</taxon>
        <taxon>Metazoa</taxon>
        <taxon>Ecdysozoa</taxon>
        <taxon>Arthropoda</taxon>
        <taxon>Hexapoda</taxon>
        <taxon>Insecta</taxon>
        <taxon>Pterygota</taxon>
        <taxon>Neoptera</taxon>
        <taxon>Endopterygota</taxon>
        <taxon>Hymenoptera</taxon>
        <taxon>Apocrita</taxon>
        <taxon>Aculeata</taxon>
        <taxon>Formicoidea</taxon>
        <taxon>Formicidae</taxon>
        <taxon>Formicinae</taxon>
        <taxon>Acropyga</taxon>
    </lineage>
</organism>
<gene>
    <name evidence="2" type="primary">atp8</name>
</gene>
<dbReference type="CTD" id="4509"/>
<geneLocation type="mitochondrion" evidence="2"/>
<name>A0A6G5NIM1_9HYME</name>
<keyword evidence="2" id="KW-0496">Mitochondrion</keyword>
<dbReference type="RefSeq" id="YP_009734526.1">
    <property type="nucleotide sequence ID" value="NC_046399.1"/>
</dbReference>
<dbReference type="GeneID" id="44790072"/>
<evidence type="ECO:0000256" key="1">
    <source>
        <dbReference type="SAM" id="Phobius"/>
    </source>
</evidence>
<accession>A0A6G5NIM1</accession>
<keyword evidence="1" id="KW-0472">Membrane</keyword>
<dbReference type="EMBL" id="MH158413">
    <property type="protein sequence ID" value="QBG38711.1"/>
    <property type="molecule type" value="Genomic_DNA"/>
</dbReference>
<evidence type="ECO:0000313" key="2">
    <source>
        <dbReference type="EMBL" id="QBG38711.1"/>
    </source>
</evidence>
<dbReference type="AlphaFoldDB" id="A0A6G5NIM1"/>